<proteinExistence type="predicted"/>
<dbReference type="InterPro" id="IPR000571">
    <property type="entry name" value="Znf_CCCH"/>
</dbReference>
<evidence type="ECO:0000313" key="4">
    <source>
        <dbReference type="EMBL" id="QIX00320.1"/>
    </source>
</evidence>
<dbReference type="PROSITE" id="PS50103">
    <property type="entry name" value="ZF_C3H1"/>
    <property type="match status" value="1"/>
</dbReference>
<keyword evidence="1" id="KW-0862">Zinc</keyword>
<organism evidence="4 5">
    <name type="scientific">Peltaster fructicola</name>
    <dbReference type="NCBI Taxonomy" id="286661"/>
    <lineage>
        <taxon>Eukaryota</taxon>
        <taxon>Fungi</taxon>
        <taxon>Dikarya</taxon>
        <taxon>Ascomycota</taxon>
        <taxon>Pezizomycotina</taxon>
        <taxon>Dothideomycetes</taxon>
        <taxon>Dothideomycetes incertae sedis</taxon>
        <taxon>Peltaster</taxon>
    </lineage>
</organism>
<reference evidence="4 5" key="1">
    <citation type="journal article" date="2016" name="Sci. Rep.">
        <title>Peltaster fructicola genome reveals evolution from an invasive phytopathogen to an ectophytic parasite.</title>
        <authorList>
            <person name="Xu C."/>
            <person name="Chen H."/>
            <person name="Gleason M.L."/>
            <person name="Xu J.R."/>
            <person name="Liu H."/>
            <person name="Zhang R."/>
            <person name="Sun G."/>
        </authorList>
    </citation>
    <scope>NUCLEOTIDE SEQUENCE [LARGE SCALE GENOMIC DNA]</scope>
    <source>
        <strain evidence="4 5">LNHT1506</strain>
    </source>
</reference>
<keyword evidence="1" id="KW-0863">Zinc-finger</keyword>
<dbReference type="AlphaFoldDB" id="A0A6H0Y0Z6"/>
<sequence>MKHAYKAYLASRLPTIAQSDIPTMKILVLPMSTEPILLRPASHDRQRYLLERRDGVVVPLIPADELPEDFKLKVQRTMTMDEAFASGLQLVSFEPQVAAASTPPNSSSSLSPAPVPKRHQRPKSRVADAVRQSRLSPPTEIIDLNTSELSSEPAWRALPRNTTSKSPDGLAEQHRVPDERLKRYCSHWVHYGNCDYTQQGCKFLHVMPDQETLRSIGFRTTPRWWLNRHMSGSPRGSSELSKPSTAPCTDQIDESLRVRSAFKREACRGSTTSSVSSSYINLIDLSPDLHAMSPSSISSLVHEPSPVHLGPSLMQETSDPQHETSSEPRQQASYHEDSPKLERGKDLNSPHLIRRKSGRREVYLPPKSRRSGRGKRGL</sequence>
<dbReference type="GO" id="GO:0008270">
    <property type="term" value="F:zinc ion binding"/>
    <property type="evidence" value="ECO:0007669"/>
    <property type="project" value="UniProtKB-KW"/>
</dbReference>
<dbReference type="Proteomes" id="UP000503462">
    <property type="component" value="Chromosome 4"/>
</dbReference>
<feature type="region of interest" description="Disordered" evidence="2">
    <location>
        <begin position="99"/>
        <end position="175"/>
    </location>
</feature>
<feature type="compositionally biased region" description="Basic residues" evidence="2">
    <location>
        <begin position="367"/>
        <end position="378"/>
    </location>
</feature>
<feature type="zinc finger region" description="C3H1-type" evidence="1">
    <location>
        <begin position="179"/>
        <end position="208"/>
    </location>
</feature>
<protein>
    <recommendedName>
        <fullName evidence="3">C3H1-type domain-containing protein</fullName>
    </recommendedName>
</protein>
<gene>
    <name evidence="4" type="ORF">AMS68_005837</name>
</gene>
<dbReference type="OrthoDB" id="5355510at2759"/>
<dbReference type="EMBL" id="CP051142">
    <property type="protein sequence ID" value="QIX00320.1"/>
    <property type="molecule type" value="Genomic_DNA"/>
</dbReference>
<evidence type="ECO:0000256" key="2">
    <source>
        <dbReference type="SAM" id="MobiDB-lite"/>
    </source>
</evidence>
<evidence type="ECO:0000256" key="1">
    <source>
        <dbReference type="PROSITE-ProRule" id="PRU00723"/>
    </source>
</evidence>
<keyword evidence="5" id="KW-1185">Reference proteome</keyword>
<feature type="region of interest" description="Disordered" evidence="2">
    <location>
        <begin position="229"/>
        <end position="252"/>
    </location>
</feature>
<evidence type="ECO:0000259" key="3">
    <source>
        <dbReference type="PROSITE" id="PS50103"/>
    </source>
</evidence>
<feature type="compositionally biased region" description="Low complexity" evidence="2">
    <location>
        <begin position="99"/>
        <end position="112"/>
    </location>
</feature>
<feature type="compositionally biased region" description="Basic and acidic residues" evidence="2">
    <location>
        <begin position="334"/>
        <end position="348"/>
    </location>
</feature>
<name>A0A6H0Y0Z6_9PEZI</name>
<feature type="compositionally biased region" description="Polar residues" evidence="2">
    <location>
        <begin position="234"/>
        <end position="248"/>
    </location>
</feature>
<evidence type="ECO:0000313" key="5">
    <source>
        <dbReference type="Proteomes" id="UP000503462"/>
    </source>
</evidence>
<feature type="domain" description="C3H1-type" evidence="3">
    <location>
        <begin position="179"/>
        <end position="208"/>
    </location>
</feature>
<feature type="region of interest" description="Disordered" evidence="2">
    <location>
        <begin position="296"/>
        <end position="378"/>
    </location>
</feature>
<accession>A0A6H0Y0Z6</accession>
<keyword evidence="1" id="KW-0479">Metal-binding</keyword>